<sequence length="130" mass="14164">MGGVMLSIALLDFFFKMKDRLEARRRRVGTSPPRNAVNDAKAAYAHAMLGQPVSLEDGDLEAQRQLKPIDELTANRVSTGNASPIPSGRLSRPLAPSSPYEQRVYPRGLETSCLDGGSTQINKHTVSDNL</sequence>
<dbReference type="EMBL" id="WUBL01000104">
    <property type="protein sequence ID" value="KAF2965831.1"/>
    <property type="molecule type" value="Genomic_DNA"/>
</dbReference>
<proteinExistence type="predicted"/>
<reference evidence="2 3" key="1">
    <citation type="submission" date="2019-12" db="EMBL/GenBank/DDBJ databases">
        <title>Draft genome sequence of the ascomycete Xylaria multiplex DSM 110363.</title>
        <authorList>
            <person name="Buettner E."/>
            <person name="Kellner H."/>
        </authorList>
    </citation>
    <scope>NUCLEOTIDE SEQUENCE [LARGE SCALE GENOMIC DNA]</scope>
    <source>
        <strain evidence="2 3">DSM 110363</strain>
    </source>
</reference>
<comment type="caution">
    <text evidence="2">The sequence shown here is derived from an EMBL/GenBank/DDBJ whole genome shotgun (WGS) entry which is preliminary data.</text>
</comment>
<organism evidence="2 3">
    <name type="scientific">Xylaria multiplex</name>
    <dbReference type="NCBI Taxonomy" id="323545"/>
    <lineage>
        <taxon>Eukaryota</taxon>
        <taxon>Fungi</taxon>
        <taxon>Dikarya</taxon>
        <taxon>Ascomycota</taxon>
        <taxon>Pezizomycotina</taxon>
        <taxon>Sordariomycetes</taxon>
        <taxon>Xylariomycetidae</taxon>
        <taxon>Xylariales</taxon>
        <taxon>Xylariaceae</taxon>
        <taxon>Xylaria</taxon>
    </lineage>
</organism>
<dbReference type="Proteomes" id="UP000481858">
    <property type="component" value="Unassembled WGS sequence"/>
</dbReference>
<feature type="compositionally biased region" description="Polar residues" evidence="1">
    <location>
        <begin position="117"/>
        <end position="130"/>
    </location>
</feature>
<evidence type="ECO:0000256" key="1">
    <source>
        <dbReference type="SAM" id="MobiDB-lite"/>
    </source>
</evidence>
<dbReference type="InParanoid" id="A0A7C8MNV6"/>
<feature type="region of interest" description="Disordered" evidence="1">
    <location>
        <begin position="71"/>
        <end position="130"/>
    </location>
</feature>
<dbReference type="AlphaFoldDB" id="A0A7C8MNV6"/>
<accession>A0A7C8MNV6</accession>
<gene>
    <name evidence="2" type="ORF">GQX73_g7739</name>
</gene>
<keyword evidence="3" id="KW-1185">Reference proteome</keyword>
<evidence type="ECO:0000313" key="2">
    <source>
        <dbReference type="EMBL" id="KAF2965831.1"/>
    </source>
</evidence>
<protein>
    <submittedName>
        <fullName evidence="2">Uncharacterized protein</fullName>
    </submittedName>
</protein>
<evidence type="ECO:0000313" key="3">
    <source>
        <dbReference type="Proteomes" id="UP000481858"/>
    </source>
</evidence>
<feature type="compositionally biased region" description="Polar residues" evidence="1">
    <location>
        <begin position="75"/>
        <end position="84"/>
    </location>
</feature>
<name>A0A7C8MNV6_9PEZI</name>
<dbReference type="OrthoDB" id="10347967at2759"/>